<name>A0A1T4RYN3_9BACT</name>
<dbReference type="InterPro" id="IPR000620">
    <property type="entry name" value="EamA_dom"/>
</dbReference>
<evidence type="ECO:0000256" key="1">
    <source>
        <dbReference type="SAM" id="Phobius"/>
    </source>
</evidence>
<dbReference type="InterPro" id="IPR037185">
    <property type="entry name" value="EmrE-like"/>
</dbReference>
<feature type="transmembrane region" description="Helical" evidence="1">
    <location>
        <begin position="152"/>
        <end position="170"/>
    </location>
</feature>
<dbReference type="SUPFAM" id="SSF103481">
    <property type="entry name" value="Multidrug resistance efflux transporter EmrE"/>
    <property type="match status" value="2"/>
</dbReference>
<dbReference type="EMBL" id="FUWZ01000002">
    <property type="protein sequence ID" value="SKA21072.1"/>
    <property type="molecule type" value="Genomic_DNA"/>
</dbReference>
<keyword evidence="1" id="KW-0472">Membrane</keyword>
<dbReference type="PANTHER" id="PTHR22911:SF137">
    <property type="entry name" value="SOLUTE CARRIER FAMILY 35 MEMBER G2-RELATED"/>
    <property type="match status" value="1"/>
</dbReference>
<keyword evidence="4" id="KW-1185">Reference proteome</keyword>
<evidence type="ECO:0000259" key="2">
    <source>
        <dbReference type="Pfam" id="PF00892"/>
    </source>
</evidence>
<reference evidence="4" key="1">
    <citation type="submission" date="2017-02" db="EMBL/GenBank/DDBJ databases">
        <authorList>
            <person name="Varghese N."/>
            <person name="Submissions S."/>
        </authorList>
    </citation>
    <scope>NUCLEOTIDE SEQUENCE [LARGE SCALE GENOMIC DNA]</scope>
    <source>
        <strain evidence="4">DSM 22224</strain>
    </source>
</reference>
<dbReference type="OrthoDB" id="3180815at2"/>
<protein>
    <submittedName>
        <fullName evidence="3">Threonine/homoserine efflux transporter RhtA</fullName>
    </submittedName>
</protein>
<gene>
    <name evidence="3" type="ORF">SAMN04488128_1021591</name>
</gene>
<feature type="transmembrane region" description="Helical" evidence="1">
    <location>
        <begin position="213"/>
        <end position="232"/>
    </location>
</feature>
<feature type="domain" description="EamA" evidence="2">
    <location>
        <begin position="2"/>
        <end position="136"/>
    </location>
</feature>
<feature type="transmembrane region" description="Helical" evidence="1">
    <location>
        <begin position="90"/>
        <end position="113"/>
    </location>
</feature>
<dbReference type="Pfam" id="PF00892">
    <property type="entry name" value="EamA"/>
    <property type="match status" value="2"/>
</dbReference>
<feature type="transmembrane region" description="Helical" evidence="1">
    <location>
        <begin position="65"/>
        <end position="84"/>
    </location>
</feature>
<proteinExistence type="predicted"/>
<feature type="transmembrane region" description="Helical" evidence="1">
    <location>
        <begin position="239"/>
        <end position="262"/>
    </location>
</feature>
<feature type="transmembrane region" description="Helical" evidence="1">
    <location>
        <begin position="182"/>
        <end position="201"/>
    </location>
</feature>
<evidence type="ECO:0000313" key="4">
    <source>
        <dbReference type="Proteomes" id="UP000190367"/>
    </source>
</evidence>
<dbReference type="Proteomes" id="UP000190367">
    <property type="component" value="Unassembled WGS sequence"/>
</dbReference>
<organism evidence="3 4">
    <name type="scientific">Chitinophaga eiseniae</name>
    <dbReference type="NCBI Taxonomy" id="634771"/>
    <lineage>
        <taxon>Bacteria</taxon>
        <taxon>Pseudomonadati</taxon>
        <taxon>Bacteroidota</taxon>
        <taxon>Chitinophagia</taxon>
        <taxon>Chitinophagales</taxon>
        <taxon>Chitinophagaceae</taxon>
        <taxon>Chitinophaga</taxon>
    </lineage>
</organism>
<dbReference type="GO" id="GO:0016020">
    <property type="term" value="C:membrane"/>
    <property type="evidence" value="ECO:0007669"/>
    <property type="project" value="InterPro"/>
</dbReference>
<accession>A0A1T4RYN3</accession>
<dbReference type="RefSeq" id="WP_078670040.1">
    <property type="nucleotide sequence ID" value="NZ_FUWZ01000002.1"/>
</dbReference>
<feature type="domain" description="EamA" evidence="2">
    <location>
        <begin position="150"/>
        <end position="283"/>
    </location>
</feature>
<feature type="transmembrane region" description="Helical" evidence="1">
    <location>
        <begin position="268"/>
        <end position="286"/>
    </location>
</feature>
<evidence type="ECO:0000313" key="3">
    <source>
        <dbReference type="EMBL" id="SKA21072.1"/>
    </source>
</evidence>
<keyword evidence="1" id="KW-0812">Transmembrane</keyword>
<dbReference type="PANTHER" id="PTHR22911">
    <property type="entry name" value="ACYL-MALONYL CONDENSING ENZYME-RELATED"/>
    <property type="match status" value="1"/>
</dbReference>
<feature type="transmembrane region" description="Helical" evidence="1">
    <location>
        <begin position="29"/>
        <end position="53"/>
    </location>
</feature>
<dbReference type="AlphaFoldDB" id="A0A1T4RYN3"/>
<sequence>MWKGILLVLLGACSFGILSTIVKLGYQEGFTLGELCSVQAGFGMLALWGLHFLSGRATPGLKNKEARTCFMLGSSTGLVSITYYQSVQYIPASIAIILLMQFTWMSMLAEWLIYKKRPTAIQWVAVAFILAGTLLAGGLFNSNGFRLDWRGIGFGMLAALFYTTFIVVSGRVGHSLTPVLKSAWIVTGAFIIISLLFPPAYLWNGRFTAPPLWLWGLPLALFGTVLPPFLFSKGMPQTGVALGAILSAAELPVATIAATLLLHEVITPVQITGIFVILAAIVAANLKKPKAAPAKSELLNP</sequence>
<feature type="transmembrane region" description="Helical" evidence="1">
    <location>
        <begin position="120"/>
        <end position="140"/>
    </location>
</feature>
<keyword evidence="1" id="KW-1133">Transmembrane helix</keyword>
<dbReference type="STRING" id="634771.SAMN04488128_1021591"/>